<dbReference type="BioCyc" id="CNIT1237085:G1324-1046-MONOMER"/>
<dbReference type="KEGG" id="nga:Ngar_c10480"/>
<evidence type="ECO:0000313" key="1">
    <source>
        <dbReference type="EMBL" id="AFU57990.1"/>
    </source>
</evidence>
<keyword evidence="2" id="KW-1185">Reference proteome</keyword>
<accession>K0IE03</accession>
<evidence type="ECO:0000313" key="2">
    <source>
        <dbReference type="Proteomes" id="UP000008037"/>
    </source>
</evidence>
<dbReference type="Proteomes" id="UP000008037">
    <property type="component" value="Chromosome"/>
</dbReference>
<dbReference type="HOGENOM" id="CLU_2044485_0_0_2"/>
<dbReference type="AlphaFoldDB" id="K0IE03"/>
<dbReference type="EMBL" id="CP002408">
    <property type="protein sequence ID" value="AFU57990.1"/>
    <property type="molecule type" value="Genomic_DNA"/>
</dbReference>
<sequence length="120" mass="13518">MTEFSKAVAGCIAEWGKRAAACNDSAECLEHSARQLRECLDAAFPDSKKVELESDKVNYMLSSIFFLANRLSKASQGLAEFDKVMSDIEKVGKASLEDGENRQLYIKFHKELDEILARYF</sequence>
<dbReference type="GeneID" id="13795443"/>
<dbReference type="STRING" id="1237085.Ngar_c10480"/>
<reference evidence="1 2" key="1">
    <citation type="journal article" date="2012" name="Environ. Microbiol.">
        <title>The genome of the ammonia-oxidizing Candidatus Nitrososphaera gargensis: insights into metabolic versatility and environmental adaptations.</title>
        <authorList>
            <person name="Spang A."/>
            <person name="Poehlein A."/>
            <person name="Offre P."/>
            <person name="Zumbragel S."/>
            <person name="Haider S."/>
            <person name="Rychlik N."/>
            <person name="Nowka B."/>
            <person name="Schmeisser C."/>
            <person name="Lebedeva E.V."/>
            <person name="Rattei T."/>
            <person name="Bohm C."/>
            <person name="Schmid M."/>
            <person name="Galushko A."/>
            <person name="Hatzenpichler R."/>
            <person name="Weinmaier T."/>
            <person name="Daniel R."/>
            <person name="Schleper C."/>
            <person name="Spieck E."/>
            <person name="Streit W."/>
            <person name="Wagner M."/>
        </authorList>
    </citation>
    <scope>NUCLEOTIDE SEQUENCE [LARGE SCALE GENOMIC DNA]</scope>
    <source>
        <strain evidence="2">Ga9.2</strain>
    </source>
</reference>
<organism evidence="1 2">
    <name type="scientific">Nitrososphaera gargensis (strain Ga9.2)</name>
    <dbReference type="NCBI Taxonomy" id="1237085"/>
    <lineage>
        <taxon>Archaea</taxon>
        <taxon>Nitrososphaerota</taxon>
        <taxon>Nitrososphaeria</taxon>
        <taxon>Nitrososphaerales</taxon>
        <taxon>Nitrososphaeraceae</taxon>
        <taxon>Nitrososphaera</taxon>
    </lineage>
</organism>
<dbReference type="InParanoid" id="K0IE03"/>
<dbReference type="RefSeq" id="WP_015018530.1">
    <property type="nucleotide sequence ID" value="NC_018719.1"/>
</dbReference>
<name>K0IE03_NITGG</name>
<proteinExistence type="predicted"/>
<gene>
    <name evidence="1" type="ordered locus">Ngar_c10480</name>
</gene>
<protein>
    <submittedName>
        <fullName evidence="1">Uncharacterized protein</fullName>
    </submittedName>
</protein>
<dbReference type="OrthoDB" id="10798at2157"/>